<evidence type="ECO:0000313" key="3">
    <source>
        <dbReference type="EMBL" id="PIR83983.1"/>
    </source>
</evidence>
<dbReference type="PANTHER" id="PTHR42852:SF13">
    <property type="entry name" value="PROTEIN DIPZ"/>
    <property type="match status" value="1"/>
</dbReference>
<keyword evidence="1" id="KW-1133">Transmembrane helix</keyword>
<keyword evidence="1" id="KW-0812">Transmembrane</keyword>
<dbReference type="Gene3D" id="3.40.30.10">
    <property type="entry name" value="Glutaredoxin"/>
    <property type="match status" value="1"/>
</dbReference>
<dbReference type="SUPFAM" id="SSF52833">
    <property type="entry name" value="Thioredoxin-like"/>
    <property type="match status" value="1"/>
</dbReference>
<dbReference type="Gene3D" id="2.60.120.260">
    <property type="entry name" value="Galactose-binding domain-like"/>
    <property type="match status" value="1"/>
</dbReference>
<dbReference type="InterPro" id="IPR050553">
    <property type="entry name" value="Thioredoxin_ResA/DsbE_sf"/>
</dbReference>
<evidence type="ECO:0000313" key="4">
    <source>
        <dbReference type="Proteomes" id="UP000231192"/>
    </source>
</evidence>
<dbReference type="AlphaFoldDB" id="A0A2H0UC29"/>
<keyword evidence="3" id="KW-0413">Isomerase</keyword>
<sequence length="369" mass="40851">MKTEYIIGGILVVVLGAGGFLLLNASGVPEKISVDAAGDFLAPAQKETRYVKAPELVAPDGYINTGGKPITIGEFRGKKVVLIDMWTYSCINCQRTFPYLREWYAKYKDQGLEIVAVHTPEFAFEKVQTNVEKAAKEFGLKYPIVLDNEYMTWNAFGNQYWPRKYLIDIDGYIVYDHIGEGAYAETEEAIRRALEERAARLDLAMSEVTAAGTPEGVITVEGGKVHSPETYFGAWRNSNFGNGVRSKEGTQTLSIPANLKPNMFYLGGMWDFEYEYVKNDSAGAKILFVYDAKDVYFVASADTPVQIQVTRDGGQPLGGDKGADVNAEGIVTIHEDRLYKIVEGVEYGAHTLEIEILSPGLEAYTFTFG</sequence>
<proteinExistence type="predicted"/>
<dbReference type="Pfam" id="PF08534">
    <property type="entry name" value="Redoxin"/>
    <property type="match status" value="1"/>
</dbReference>
<dbReference type="InterPro" id="IPR041017">
    <property type="entry name" value="Thioredoxin_10"/>
</dbReference>
<name>A0A2H0UC29_9BACT</name>
<dbReference type="EMBL" id="PFBK01000003">
    <property type="protein sequence ID" value="PIR83983.1"/>
    <property type="molecule type" value="Genomic_DNA"/>
</dbReference>
<dbReference type="GO" id="GO:0016853">
    <property type="term" value="F:isomerase activity"/>
    <property type="evidence" value="ECO:0007669"/>
    <property type="project" value="UniProtKB-KW"/>
</dbReference>
<reference evidence="4" key="1">
    <citation type="submission" date="2017-09" db="EMBL/GenBank/DDBJ databases">
        <title>Depth-based differentiation of microbial function through sediment-hosted aquifers and enrichment of novel symbionts in the deep terrestrial subsurface.</title>
        <authorList>
            <person name="Probst A.J."/>
            <person name="Ladd B."/>
            <person name="Jarett J.K."/>
            <person name="Geller-Mcgrath D.E."/>
            <person name="Sieber C.M.K."/>
            <person name="Emerson J.B."/>
            <person name="Anantharaman K."/>
            <person name="Thomas B.C."/>
            <person name="Malmstrom R."/>
            <person name="Stieglmeier M."/>
            <person name="Klingl A."/>
            <person name="Woyke T."/>
            <person name="Ryan C.M."/>
            <person name="Banfield J.F."/>
        </authorList>
    </citation>
    <scope>NUCLEOTIDE SEQUENCE [LARGE SCALE GENOMIC DNA]</scope>
</reference>
<comment type="caution">
    <text evidence="3">The sequence shown here is derived from an EMBL/GenBank/DDBJ whole genome shotgun (WGS) entry which is preliminary data.</text>
</comment>
<organism evidence="3 4">
    <name type="scientific">Candidatus Kaiserbacteria bacterium CG10_big_fil_rev_8_21_14_0_10_51_14</name>
    <dbReference type="NCBI Taxonomy" id="1974610"/>
    <lineage>
        <taxon>Bacteria</taxon>
        <taxon>Candidatus Kaiseribacteriota</taxon>
    </lineage>
</organism>
<dbReference type="InterPro" id="IPR036249">
    <property type="entry name" value="Thioredoxin-like_sf"/>
</dbReference>
<evidence type="ECO:0000259" key="2">
    <source>
        <dbReference type="PROSITE" id="PS51352"/>
    </source>
</evidence>
<evidence type="ECO:0000256" key="1">
    <source>
        <dbReference type="SAM" id="Phobius"/>
    </source>
</evidence>
<dbReference type="InterPro" id="IPR013766">
    <property type="entry name" value="Thioredoxin_domain"/>
</dbReference>
<protein>
    <submittedName>
        <fullName evidence="3">Thiol-disulfide isomerase</fullName>
    </submittedName>
</protein>
<dbReference type="Proteomes" id="UP000231192">
    <property type="component" value="Unassembled WGS sequence"/>
</dbReference>
<dbReference type="GO" id="GO:0016491">
    <property type="term" value="F:oxidoreductase activity"/>
    <property type="evidence" value="ECO:0007669"/>
    <property type="project" value="InterPro"/>
</dbReference>
<dbReference type="Pfam" id="PF17991">
    <property type="entry name" value="Thioredoxin_10"/>
    <property type="match status" value="1"/>
</dbReference>
<dbReference type="PROSITE" id="PS51352">
    <property type="entry name" value="THIOREDOXIN_2"/>
    <property type="match status" value="1"/>
</dbReference>
<dbReference type="PANTHER" id="PTHR42852">
    <property type="entry name" value="THIOL:DISULFIDE INTERCHANGE PROTEIN DSBE"/>
    <property type="match status" value="1"/>
</dbReference>
<accession>A0A2H0UC29</accession>
<gene>
    <name evidence="3" type="ORF">COU18_01075</name>
</gene>
<keyword evidence="1" id="KW-0472">Membrane</keyword>
<dbReference type="InterPro" id="IPR013740">
    <property type="entry name" value="Redoxin"/>
</dbReference>
<feature type="domain" description="Thioredoxin" evidence="2">
    <location>
        <begin position="47"/>
        <end position="199"/>
    </location>
</feature>
<feature type="transmembrane region" description="Helical" evidence="1">
    <location>
        <begin position="6"/>
        <end position="23"/>
    </location>
</feature>